<evidence type="ECO:0000256" key="6">
    <source>
        <dbReference type="ARBA" id="ARBA00023306"/>
    </source>
</evidence>
<dbReference type="Pfam" id="PF12231">
    <property type="entry name" value="Rif1_N"/>
    <property type="match status" value="1"/>
</dbReference>
<dbReference type="InterPro" id="IPR011989">
    <property type="entry name" value="ARM-like"/>
</dbReference>
<dbReference type="InterPro" id="IPR016024">
    <property type="entry name" value="ARM-type_fold"/>
</dbReference>
<evidence type="ECO:0000256" key="4">
    <source>
        <dbReference type="ARBA" id="ARBA00022895"/>
    </source>
</evidence>
<dbReference type="OrthoDB" id="9976382at2759"/>
<dbReference type="GO" id="GO:0005634">
    <property type="term" value="C:nucleus"/>
    <property type="evidence" value="ECO:0007669"/>
    <property type="project" value="UniProtKB-SubCell"/>
</dbReference>
<evidence type="ECO:0000256" key="1">
    <source>
        <dbReference type="ARBA" id="ARBA00004123"/>
    </source>
</evidence>
<feature type="domain" description="Telomere-associated protein Rif1 N-terminal" evidence="7">
    <location>
        <begin position="1"/>
        <end position="116"/>
    </location>
</feature>
<evidence type="ECO:0000313" key="8">
    <source>
        <dbReference type="EMBL" id="ORX74130.1"/>
    </source>
</evidence>
<evidence type="ECO:0000259" key="7">
    <source>
        <dbReference type="Pfam" id="PF12231"/>
    </source>
</evidence>
<dbReference type="PANTHER" id="PTHR22928">
    <property type="entry name" value="TELOMERE-ASSOCIATED PROTEIN RIF1"/>
    <property type="match status" value="1"/>
</dbReference>
<keyword evidence="6" id="KW-0131">Cell cycle</keyword>
<comment type="caution">
    <text evidence="8">The sequence shown here is derived from an EMBL/GenBank/DDBJ whole genome shotgun (WGS) entry which is preliminary data.</text>
</comment>
<dbReference type="GO" id="GO:0000781">
    <property type="term" value="C:chromosome, telomeric region"/>
    <property type="evidence" value="ECO:0007669"/>
    <property type="project" value="UniProtKB-SubCell"/>
</dbReference>
<keyword evidence="5" id="KW-0539">Nucleus</keyword>
<reference evidence="8 9" key="1">
    <citation type="submission" date="2016-07" db="EMBL/GenBank/DDBJ databases">
        <title>Pervasive Adenine N6-methylation of Active Genes in Fungi.</title>
        <authorList>
            <consortium name="DOE Joint Genome Institute"/>
            <person name="Mondo S.J."/>
            <person name="Dannebaum R.O."/>
            <person name="Kuo R.C."/>
            <person name="Labutti K."/>
            <person name="Haridas S."/>
            <person name="Kuo A."/>
            <person name="Salamov A."/>
            <person name="Ahrendt S.R."/>
            <person name="Lipzen A."/>
            <person name="Sullivan W."/>
            <person name="Andreopoulos W.B."/>
            <person name="Clum A."/>
            <person name="Lindquist E."/>
            <person name="Daum C."/>
            <person name="Ramamoorthy G.K."/>
            <person name="Gryganskyi A."/>
            <person name="Culley D."/>
            <person name="Magnuson J.K."/>
            <person name="James T.Y."/>
            <person name="O'Malley M.A."/>
            <person name="Stajich J.E."/>
            <person name="Spatafora J.W."/>
            <person name="Visel A."/>
            <person name="Grigoriev I.V."/>
        </authorList>
    </citation>
    <scope>NUCLEOTIDE SEQUENCE [LARGE SCALE GENOMIC DNA]</scope>
    <source>
        <strain evidence="8 9">ATCC 12442</strain>
    </source>
</reference>
<dbReference type="GeneID" id="63799662"/>
<dbReference type="AlphaFoldDB" id="A0A1Y1WKM6"/>
<keyword evidence="4" id="KW-0779">Telomere</keyword>
<name>A0A1Y1WKM6_9FUNG</name>
<evidence type="ECO:0000256" key="5">
    <source>
        <dbReference type="ARBA" id="ARBA00023242"/>
    </source>
</evidence>
<dbReference type="Gene3D" id="1.25.10.10">
    <property type="entry name" value="Leucine-rich Repeat Variant"/>
    <property type="match status" value="1"/>
</dbReference>
<proteinExistence type="predicted"/>
<dbReference type="STRING" id="61395.A0A1Y1WKM6"/>
<dbReference type="PANTHER" id="PTHR22928:SF3">
    <property type="entry name" value="TELOMERE-ASSOCIATED PROTEIN RIF1"/>
    <property type="match status" value="1"/>
</dbReference>
<comment type="subcellular location">
    <subcellularLocation>
        <location evidence="2">Chromosome</location>
        <location evidence="2">Telomere</location>
    </subcellularLocation>
    <subcellularLocation>
        <location evidence="1">Nucleus</location>
    </subcellularLocation>
</comment>
<keyword evidence="9" id="KW-1185">Reference proteome</keyword>
<organism evidence="8 9">
    <name type="scientific">Linderina pennispora</name>
    <dbReference type="NCBI Taxonomy" id="61395"/>
    <lineage>
        <taxon>Eukaryota</taxon>
        <taxon>Fungi</taxon>
        <taxon>Fungi incertae sedis</taxon>
        <taxon>Zoopagomycota</taxon>
        <taxon>Kickxellomycotina</taxon>
        <taxon>Kickxellomycetes</taxon>
        <taxon>Kickxellales</taxon>
        <taxon>Kickxellaceae</taxon>
        <taxon>Linderina</taxon>
    </lineage>
</organism>
<dbReference type="RefSeq" id="XP_040747341.1">
    <property type="nucleotide sequence ID" value="XM_040883014.1"/>
</dbReference>
<gene>
    <name evidence="8" type="ORF">DL89DRAFT_10278</name>
</gene>
<dbReference type="InterPro" id="IPR022031">
    <property type="entry name" value="Rif1_N"/>
</dbReference>
<sequence>MIKQLTRMTQQHQHVYAARVWGMLVTVCAKHIRPRINEMLRVIQECFNSADPQVLVAALMQWRCLVYAFQWEGRVGFKKCVQLIMTPIVSILSNKESAVEVRLACVRCWATLVYALGDGVATHTETLIKPITKAVVADGSIEVMEVVARVLTALLNQFVLSPDKIPKFVVSPMIIGTTTLAAGDGKSLAETHGPFSSVDEFTKGDNTQVLGQYVVGVPVESASGIVPIVIEYIGGYIAALCSGEFHDAYWWIAVVRMLV</sequence>
<evidence type="ECO:0000256" key="2">
    <source>
        <dbReference type="ARBA" id="ARBA00004574"/>
    </source>
</evidence>
<keyword evidence="3" id="KW-0158">Chromosome</keyword>
<dbReference type="SUPFAM" id="SSF48371">
    <property type="entry name" value="ARM repeat"/>
    <property type="match status" value="1"/>
</dbReference>
<accession>A0A1Y1WKM6</accession>
<evidence type="ECO:0000256" key="3">
    <source>
        <dbReference type="ARBA" id="ARBA00022454"/>
    </source>
</evidence>
<protein>
    <recommendedName>
        <fullName evidence="7">Telomere-associated protein Rif1 N-terminal domain-containing protein</fullName>
    </recommendedName>
</protein>
<dbReference type="GO" id="GO:0000723">
    <property type="term" value="P:telomere maintenance"/>
    <property type="evidence" value="ECO:0007669"/>
    <property type="project" value="TreeGrafter"/>
</dbReference>
<dbReference type="EMBL" id="MCFD01000001">
    <property type="protein sequence ID" value="ORX74130.1"/>
    <property type="molecule type" value="Genomic_DNA"/>
</dbReference>
<evidence type="ECO:0000313" key="9">
    <source>
        <dbReference type="Proteomes" id="UP000193922"/>
    </source>
</evidence>
<dbReference type="Proteomes" id="UP000193922">
    <property type="component" value="Unassembled WGS sequence"/>
</dbReference>